<dbReference type="InterPro" id="IPR006680">
    <property type="entry name" value="Amidohydro-rel"/>
</dbReference>
<dbReference type="EC" id="3.5.2.2" evidence="6"/>
<sequence>MTTFDLVIVNAIAVTACDVFPCSISVKDGKIAAIASQGFSQEELAGVEVIDAEGAYVMPGGIDAHVHLCQDLQTGPHGLGGRCADDFASGSMSAAAGGTTTMITFACQTRSEEDASLLSVVERYDARAKETGSYIDYAYHVIIVRCDEDVLERELPILSGPRWGISTCKLFMTYDSQRLGDSDLLTVMHAAAQHGITPLVHAENGDMISWLTDKLEAKGMLAPIYHAWSRPPIVQDEATNRAIAIAKLACTPFLFVHVGSSEAMAHIRRAQTQGWPVYAETCPQYLCLTYNDLKRFHSPTCFENSKMVCSPPPPPDESESERLYTGLANGTFTVFSSDHCPFRYDDRHGKPTGILEHEESKRGGDCVSKEASAVSLDQLVRTKTGAFRFIPNGIPGVETRLSLLFTNGVCAGRITLQRFVELTSTNVAKLYGLYPKKGSLMPGADADFVIWHPQETFSPFTLSNDMLHHNVDYTPYEGMRMLNWPRYTIVRGHVVWANGSLATGAPLGRYQKRGPNVLSSDWKKRGGGPAKQHPAPWLFE</sequence>
<comment type="similarity">
    <text evidence="2">Belongs to the metallo-dependent hydrolases superfamily. Hydantoinase/dihydropyrimidinase family.</text>
</comment>
<dbReference type="InParanoid" id="A0A316YIB9"/>
<evidence type="ECO:0000259" key="10">
    <source>
        <dbReference type="Pfam" id="PF01979"/>
    </source>
</evidence>
<dbReference type="GO" id="GO:0046872">
    <property type="term" value="F:metal ion binding"/>
    <property type="evidence" value="ECO:0007669"/>
    <property type="project" value="UniProtKB-KW"/>
</dbReference>
<keyword evidence="9" id="KW-0732">Signal</keyword>
<dbReference type="SUPFAM" id="SSF51556">
    <property type="entry name" value="Metallo-dependent hydrolases"/>
    <property type="match status" value="1"/>
</dbReference>
<evidence type="ECO:0000256" key="7">
    <source>
        <dbReference type="PIRSR" id="PIRSR611778-50"/>
    </source>
</evidence>
<dbReference type="FunFam" id="3.20.20.140:FF:000174">
    <property type="entry name" value="Dihydropyrimidinase-related protein 2"/>
    <property type="match status" value="1"/>
</dbReference>
<keyword evidence="12" id="KW-1185">Reference proteome</keyword>
<evidence type="ECO:0000256" key="4">
    <source>
        <dbReference type="ARBA" id="ARBA00022801"/>
    </source>
</evidence>
<evidence type="ECO:0000256" key="1">
    <source>
        <dbReference type="ARBA" id="ARBA00001947"/>
    </source>
</evidence>
<feature type="signal peptide" evidence="9">
    <location>
        <begin position="1"/>
        <end position="17"/>
    </location>
</feature>
<evidence type="ECO:0000256" key="6">
    <source>
        <dbReference type="ARBA" id="ARBA00039113"/>
    </source>
</evidence>
<keyword evidence="3" id="KW-0479">Metal-binding</keyword>
<evidence type="ECO:0000256" key="9">
    <source>
        <dbReference type="SAM" id="SignalP"/>
    </source>
</evidence>
<dbReference type="GO" id="GO:0005737">
    <property type="term" value="C:cytoplasm"/>
    <property type="evidence" value="ECO:0007669"/>
    <property type="project" value="InterPro"/>
</dbReference>
<proteinExistence type="inferred from homology"/>
<evidence type="ECO:0000256" key="5">
    <source>
        <dbReference type="ARBA" id="ARBA00036696"/>
    </source>
</evidence>
<name>A0A316YIB9_9BASI</name>
<protein>
    <recommendedName>
        <fullName evidence="6">dihydropyrimidinase</fullName>
        <ecNumber evidence="6">3.5.2.2</ecNumber>
    </recommendedName>
</protein>
<dbReference type="Proteomes" id="UP000245768">
    <property type="component" value="Unassembled WGS sequence"/>
</dbReference>
<dbReference type="Pfam" id="PF01979">
    <property type="entry name" value="Amidohydro_1"/>
    <property type="match status" value="1"/>
</dbReference>
<organism evidence="11 12">
    <name type="scientific">Acaromyces ingoldii</name>
    <dbReference type="NCBI Taxonomy" id="215250"/>
    <lineage>
        <taxon>Eukaryota</taxon>
        <taxon>Fungi</taxon>
        <taxon>Dikarya</taxon>
        <taxon>Basidiomycota</taxon>
        <taxon>Ustilaginomycotina</taxon>
        <taxon>Exobasidiomycetes</taxon>
        <taxon>Exobasidiales</taxon>
        <taxon>Cryptobasidiaceae</taxon>
        <taxon>Acaromyces</taxon>
    </lineage>
</organism>
<evidence type="ECO:0000256" key="3">
    <source>
        <dbReference type="ARBA" id="ARBA00022723"/>
    </source>
</evidence>
<dbReference type="GeneID" id="37041672"/>
<dbReference type="PANTHER" id="PTHR11647:SF1">
    <property type="entry name" value="COLLAPSIN RESPONSE MEDIATOR PROTEIN"/>
    <property type="match status" value="1"/>
</dbReference>
<keyword evidence="4 11" id="KW-0378">Hydrolase</keyword>
<dbReference type="AlphaFoldDB" id="A0A316YIB9"/>
<dbReference type="GO" id="GO:0004157">
    <property type="term" value="F:dihydropyrimidinase activity"/>
    <property type="evidence" value="ECO:0007669"/>
    <property type="project" value="UniProtKB-EC"/>
</dbReference>
<accession>A0A316YIB9</accession>
<feature type="region of interest" description="Disordered" evidence="8">
    <location>
        <begin position="518"/>
        <end position="540"/>
    </location>
</feature>
<dbReference type="OrthoDB" id="1924787at2759"/>
<feature type="chain" id="PRO_5016388206" description="dihydropyrimidinase" evidence="9">
    <location>
        <begin position="18"/>
        <end position="540"/>
    </location>
</feature>
<evidence type="ECO:0000313" key="12">
    <source>
        <dbReference type="Proteomes" id="UP000245768"/>
    </source>
</evidence>
<dbReference type="InterPro" id="IPR011059">
    <property type="entry name" value="Metal-dep_hydrolase_composite"/>
</dbReference>
<comment type="cofactor">
    <cofactor evidence="1">
        <name>Zn(2+)</name>
        <dbReference type="ChEBI" id="CHEBI:29105"/>
    </cofactor>
</comment>
<evidence type="ECO:0000256" key="8">
    <source>
        <dbReference type="SAM" id="MobiDB-lite"/>
    </source>
</evidence>
<evidence type="ECO:0000313" key="11">
    <source>
        <dbReference type="EMBL" id="PWN88816.1"/>
    </source>
</evidence>
<dbReference type="CDD" id="cd01314">
    <property type="entry name" value="D-HYD"/>
    <property type="match status" value="1"/>
</dbReference>
<gene>
    <name evidence="11" type="ORF">FA10DRAFT_255158</name>
</gene>
<comment type="PTM">
    <text evidence="7">Carbamylation allows a single lysine to coordinate two divalent metal cations.</text>
</comment>
<feature type="domain" description="Amidohydrolase-related" evidence="10">
    <location>
        <begin position="56"/>
        <end position="495"/>
    </location>
</feature>
<reference evidence="11 12" key="1">
    <citation type="journal article" date="2018" name="Mol. Biol. Evol.">
        <title>Broad Genomic Sampling Reveals a Smut Pathogenic Ancestry of the Fungal Clade Ustilaginomycotina.</title>
        <authorList>
            <person name="Kijpornyongpan T."/>
            <person name="Mondo S.J."/>
            <person name="Barry K."/>
            <person name="Sandor L."/>
            <person name="Lee J."/>
            <person name="Lipzen A."/>
            <person name="Pangilinan J."/>
            <person name="LaButti K."/>
            <person name="Hainaut M."/>
            <person name="Henrissat B."/>
            <person name="Grigoriev I.V."/>
            <person name="Spatafora J.W."/>
            <person name="Aime M.C."/>
        </authorList>
    </citation>
    <scope>NUCLEOTIDE SEQUENCE [LARGE SCALE GENOMIC DNA]</scope>
    <source>
        <strain evidence="11 12">MCA 4198</strain>
    </source>
</reference>
<dbReference type="InterPro" id="IPR050378">
    <property type="entry name" value="Metallo-dep_Hydrolases_sf"/>
</dbReference>
<comment type="catalytic activity">
    <reaction evidence="5">
        <text>5,6-dihydrouracil + H2O = 3-(carbamoylamino)propanoate + H(+)</text>
        <dbReference type="Rhea" id="RHEA:16121"/>
        <dbReference type="ChEBI" id="CHEBI:11892"/>
        <dbReference type="ChEBI" id="CHEBI:15377"/>
        <dbReference type="ChEBI" id="CHEBI:15378"/>
        <dbReference type="ChEBI" id="CHEBI:15901"/>
        <dbReference type="EC" id="3.5.2.2"/>
    </reaction>
</comment>
<dbReference type="Gene3D" id="3.20.20.140">
    <property type="entry name" value="Metal-dependent hydrolases"/>
    <property type="match status" value="1"/>
</dbReference>
<evidence type="ECO:0000256" key="2">
    <source>
        <dbReference type="ARBA" id="ARBA00008829"/>
    </source>
</evidence>
<dbReference type="InterPro" id="IPR032466">
    <property type="entry name" value="Metal_Hydrolase"/>
</dbReference>
<dbReference type="PANTHER" id="PTHR11647">
    <property type="entry name" value="HYDRANTOINASE/DIHYDROPYRIMIDINASE FAMILY MEMBER"/>
    <property type="match status" value="1"/>
</dbReference>
<dbReference type="STRING" id="215250.A0A316YIB9"/>
<dbReference type="EMBL" id="KZ819638">
    <property type="protein sequence ID" value="PWN88816.1"/>
    <property type="molecule type" value="Genomic_DNA"/>
</dbReference>
<dbReference type="SUPFAM" id="SSF51338">
    <property type="entry name" value="Composite domain of metallo-dependent hydrolases"/>
    <property type="match status" value="1"/>
</dbReference>
<feature type="modified residue" description="N6-carboxylysine" evidence="7">
    <location>
        <position position="169"/>
    </location>
</feature>
<dbReference type="RefSeq" id="XP_025376014.1">
    <property type="nucleotide sequence ID" value="XM_025519756.1"/>
</dbReference>
<dbReference type="InterPro" id="IPR011778">
    <property type="entry name" value="Hydantoinase/dihydroPyrase"/>
</dbReference>